<evidence type="ECO:0000313" key="1">
    <source>
        <dbReference type="EMBL" id="MBX46821.1"/>
    </source>
</evidence>
<accession>A0A2P2NWU3</accession>
<organism evidence="1">
    <name type="scientific">Rhizophora mucronata</name>
    <name type="common">Asiatic mangrove</name>
    <dbReference type="NCBI Taxonomy" id="61149"/>
    <lineage>
        <taxon>Eukaryota</taxon>
        <taxon>Viridiplantae</taxon>
        <taxon>Streptophyta</taxon>
        <taxon>Embryophyta</taxon>
        <taxon>Tracheophyta</taxon>
        <taxon>Spermatophyta</taxon>
        <taxon>Magnoliopsida</taxon>
        <taxon>eudicotyledons</taxon>
        <taxon>Gunneridae</taxon>
        <taxon>Pentapetalae</taxon>
        <taxon>rosids</taxon>
        <taxon>fabids</taxon>
        <taxon>Malpighiales</taxon>
        <taxon>Rhizophoraceae</taxon>
        <taxon>Rhizophora</taxon>
    </lineage>
</organism>
<protein>
    <submittedName>
        <fullName evidence="1">Uncharacterized protein</fullName>
    </submittedName>
</protein>
<reference evidence="1" key="1">
    <citation type="submission" date="2018-02" db="EMBL/GenBank/DDBJ databases">
        <title>Rhizophora mucronata_Transcriptome.</title>
        <authorList>
            <person name="Meera S.P."/>
            <person name="Sreeshan A."/>
            <person name="Augustine A."/>
        </authorList>
    </citation>
    <scope>NUCLEOTIDE SEQUENCE</scope>
    <source>
        <tissue evidence="1">Leaf</tissue>
    </source>
</reference>
<dbReference type="EMBL" id="GGEC01066337">
    <property type="protein sequence ID" value="MBX46821.1"/>
    <property type="molecule type" value="Transcribed_RNA"/>
</dbReference>
<proteinExistence type="predicted"/>
<dbReference type="AlphaFoldDB" id="A0A2P2NWU3"/>
<sequence>MTLVNFLNFQKTKYDPSRTFPTNNLIPRQK</sequence>
<name>A0A2P2NWU3_RHIMU</name>